<dbReference type="GO" id="GO:0009073">
    <property type="term" value="P:aromatic amino acid family biosynthetic process"/>
    <property type="evidence" value="ECO:0007669"/>
    <property type="project" value="UniProtKB-KW"/>
</dbReference>
<evidence type="ECO:0000256" key="8">
    <source>
        <dbReference type="ARBA" id="ARBA00022840"/>
    </source>
</evidence>
<dbReference type="InterPro" id="IPR027417">
    <property type="entry name" value="P-loop_NTPase"/>
</dbReference>
<comment type="pathway">
    <text evidence="1 11">Metabolic intermediate biosynthesis; chorismate biosynthesis; chorismate from D-erythrose 4-phosphate and phosphoenolpyruvate: step 5/7.</text>
</comment>
<feature type="binding site" evidence="11">
    <location>
        <position position="93"/>
    </location>
    <ligand>
        <name>substrate</name>
    </ligand>
</feature>
<dbReference type="PANTHER" id="PTHR21087:SF16">
    <property type="entry name" value="SHIKIMATE KINASE 1, CHLOROPLASTIC"/>
    <property type="match status" value="1"/>
</dbReference>
<evidence type="ECO:0000256" key="10">
    <source>
        <dbReference type="ARBA" id="ARBA00048567"/>
    </source>
</evidence>
<keyword evidence="11" id="KW-0460">Magnesium</keyword>
<organism evidence="12 13">
    <name type="scientific">Marinicauda pacifica</name>
    <dbReference type="NCBI Taxonomy" id="1133559"/>
    <lineage>
        <taxon>Bacteria</taxon>
        <taxon>Pseudomonadati</taxon>
        <taxon>Pseudomonadota</taxon>
        <taxon>Alphaproteobacteria</taxon>
        <taxon>Maricaulales</taxon>
        <taxon>Maricaulaceae</taxon>
        <taxon>Marinicauda</taxon>
    </lineage>
</organism>
<comment type="caution">
    <text evidence="11">Lacks conserved residue(s) required for the propagation of feature annotation.</text>
</comment>
<dbReference type="GO" id="GO:0000287">
    <property type="term" value="F:magnesium ion binding"/>
    <property type="evidence" value="ECO:0007669"/>
    <property type="project" value="UniProtKB-UniRule"/>
</dbReference>
<evidence type="ECO:0000256" key="5">
    <source>
        <dbReference type="ARBA" id="ARBA00022679"/>
    </source>
</evidence>
<evidence type="ECO:0000313" key="13">
    <source>
        <dbReference type="Proteomes" id="UP000305451"/>
    </source>
</evidence>
<feature type="binding site" evidence="11">
    <location>
        <position position="150"/>
    </location>
    <ligand>
        <name>substrate</name>
    </ligand>
</feature>
<dbReference type="UniPathway" id="UPA00053">
    <property type="reaction ID" value="UER00088"/>
</dbReference>
<keyword evidence="9 11" id="KW-0057">Aromatic amino acid biosynthesis</keyword>
<accession>A0A4S2H8X6</accession>
<evidence type="ECO:0000256" key="2">
    <source>
        <dbReference type="ARBA" id="ARBA00006997"/>
    </source>
</evidence>
<dbReference type="SUPFAM" id="SSF52540">
    <property type="entry name" value="P-loop containing nucleoside triphosphate hydrolases"/>
    <property type="match status" value="1"/>
</dbReference>
<dbReference type="PANTHER" id="PTHR21087">
    <property type="entry name" value="SHIKIMATE KINASE"/>
    <property type="match status" value="1"/>
</dbReference>
<comment type="subunit">
    <text evidence="11">Monomer.</text>
</comment>
<dbReference type="EC" id="2.7.1.71" evidence="3 11"/>
<dbReference type="PROSITE" id="PS01128">
    <property type="entry name" value="SHIKIMATE_KINASE"/>
    <property type="match status" value="1"/>
</dbReference>
<comment type="similarity">
    <text evidence="2 11">Belongs to the shikimate kinase family.</text>
</comment>
<feature type="binding site" evidence="11">
    <location>
        <position position="70"/>
    </location>
    <ligand>
        <name>substrate</name>
    </ligand>
</feature>
<dbReference type="GO" id="GO:0009423">
    <property type="term" value="P:chorismate biosynthetic process"/>
    <property type="evidence" value="ECO:0007669"/>
    <property type="project" value="UniProtKB-UniRule"/>
</dbReference>
<evidence type="ECO:0000256" key="1">
    <source>
        <dbReference type="ARBA" id="ARBA00004842"/>
    </source>
</evidence>
<dbReference type="PRINTS" id="PR01100">
    <property type="entry name" value="SHIKIMTKNASE"/>
</dbReference>
<dbReference type="InterPro" id="IPR031322">
    <property type="entry name" value="Shikimate/glucono_kinase"/>
</dbReference>
<evidence type="ECO:0000313" key="12">
    <source>
        <dbReference type="EMBL" id="TGY92038.1"/>
    </source>
</evidence>
<sequence>MSSIDLPVPVQRFDRPIVLVGLMGVGKTTVGRRLARRLGWPFRDADHEIEASAGRSVSEIFADFGETAFRDGERKVIARLLETGEPMVLALGGGAFVSEETREVVKANALSVWLRADLDTLMERVSRRNTRPLLKTENPRAVMERLMQERAAFYSEADLAVDTGDGSHGRTVIAIIDALAHHLTQETSS</sequence>
<dbReference type="AlphaFoldDB" id="A0A4S2H8X6"/>
<keyword evidence="11" id="KW-0963">Cytoplasm</keyword>
<dbReference type="OrthoDB" id="9800332at2"/>
<dbReference type="NCBIfam" id="NF010552">
    <property type="entry name" value="PRK13946.1"/>
    <property type="match status" value="1"/>
</dbReference>
<feature type="binding site" evidence="11">
    <location>
        <position position="46"/>
    </location>
    <ligand>
        <name>substrate</name>
    </ligand>
</feature>
<keyword evidence="5 11" id="KW-0808">Transferase</keyword>
<dbReference type="GO" id="GO:0005524">
    <property type="term" value="F:ATP binding"/>
    <property type="evidence" value="ECO:0007669"/>
    <property type="project" value="UniProtKB-UniRule"/>
</dbReference>
<dbReference type="InterPro" id="IPR023000">
    <property type="entry name" value="Shikimate_kinase_CS"/>
</dbReference>
<keyword evidence="7 11" id="KW-0418">Kinase</keyword>
<proteinExistence type="inferred from homology"/>
<reference evidence="12 13" key="1">
    <citation type="journal article" date="2013" name="Int. J. Syst. Evol. Microbiol.">
        <title>Marinicauda pacifica gen. nov., sp. nov., a prosthecate alphaproteobacterium of the family Hyphomonadaceae isolated from deep seawater.</title>
        <authorList>
            <person name="Zhang X.Y."/>
            <person name="Li G.W."/>
            <person name="Wang C.S."/>
            <person name="Zhang Y.J."/>
            <person name="Xu X.W."/>
            <person name="Li H."/>
            <person name="Liu A."/>
            <person name="Liu C."/>
            <person name="Xie B.B."/>
            <person name="Qin Q.L."/>
            <person name="Xu Z."/>
            <person name="Chen X.L."/>
            <person name="Zhou B.C."/>
            <person name="Zhang Y.Z."/>
        </authorList>
    </citation>
    <scope>NUCLEOTIDE SEQUENCE [LARGE SCALE GENOMIC DNA]</scope>
    <source>
        <strain evidence="12 13">P-1 km-3</strain>
    </source>
</reference>
<dbReference type="Gene3D" id="3.40.50.300">
    <property type="entry name" value="P-loop containing nucleotide triphosphate hydrolases"/>
    <property type="match status" value="1"/>
</dbReference>
<gene>
    <name evidence="11" type="primary">aroK</name>
    <name evidence="12" type="ORF">E5162_10235</name>
</gene>
<evidence type="ECO:0000256" key="4">
    <source>
        <dbReference type="ARBA" id="ARBA00022605"/>
    </source>
</evidence>
<dbReference type="GO" id="GO:0008652">
    <property type="term" value="P:amino acid biosynthetic process"/>
    <property type="evidence" value="ECO:0007669"/>
    <property type="project" value="UniProtKB-KW"/>
</dbReference>
<feature type="binding site" evidence="11">
    <location>
        <position position="131"/>
    </location>
    <ligand>
        <name>ATP</name>
        <dbReference type="ChEBI" id="CHEBI:30616"/>
    </ligand>
</feature>
<comment type="catalytic activity">
    <reaction evidence="10 11">
        <text>shikimate + ATP = 3-phosphoshikimate + ADP + H(+)</text>
        <dbReference type="Rhea" id="RHEA:13121"/>
        <dbReference type="ChEBI" id="CHEBI:15378"/>
        <dbReference type="ChEBI" id="CHEBI:30616"/>
        <dbReference type="ChEBI" id="CHEBI:36208"/>
        <dbReference type="ChEBI" id="CHEBI:145989"/>
        <dbReference type="ChEBI" id="CHEBI:456216"/>
        <dbReference type="EC" id="2.7.1.71"/>
    </reaction>
</comment>
<dbReference type="RefSeq" id="WP_135945171.1">
    <property type="nucleotide sequence ID" value="NZ_BMEI01000003.1"/>
</dbReference>
<keyword evidence="4 11" id="KW-0028">Amino-acid biosynthesis</keyword>
<keyword evidence="11" id="KW-0479">Metal-binding</keyword>
<comment type="function">
    <text evidence="11">Catalyzes the specific phosphorylation of the 3-hydroxyl group of shikimic acid using ATP as a cosubstrate.</text>
</comment>
<evidence type="ECO:0000256" key="11">
    <source>
        <dbReference type="HAMAP-Rule" id="MF_00109"/>
    </source>
</evidence>
<evidence type="ECO:0000256" key="3">
    <source>
        <dbReference type="ARBA" id="ARBA00012154"/>
    </source>
</evidence>
<dbReference type="GO" id="GO:0005829">
    <property type="term" value="C:cytosol"/>
    <property type="evidence" value="ECO:0007669"/>
    <property type="project" value="TreeGrafter"/>
</dbReference>
<keyword evidence="8 11" id="KW-0067">ATP-binding</keyword>
<dbReference type="CDD" id="cd00464">
    <property type="entry name" value="SK"/>
    <property type="match status" value="1"/>
</dbReference>
<feature type="binding site" evidence="11">
    <location>
        <begin position="24"/>
        <end position="29"/>
    </location>
    <ligand>
        <name>ATP</name>
        <dbReference type="ChEBI" id="CHEBI:30616"/>
    </ligand>
</feature>
<dbReference type="InterPro" id="IPR000623">
    <property type="entry name" value="Shikimate_kinase/TSH1"/>
</dbReference>
<evidence type="ECO:0000256" key="6">
    <source>
        <dbReference type="ARBA" id="ARBA00022741"/>
    </source>
</evidence>
<evidence type="ECO:0000256" key="7">
    <source>
        <dbReference type="ARBA" id="ARBA00022777"/>
    </source>
</evidence>
<comment type="cofactor">
    <cofactor evidence="11">
        <name>Mg(2+)</name>
        <dbReference type="ChEBI" id="CHEBI:18420"/>
    </cofactor>
    <text evidence="11">Binds 1 Mg(2+) ion per subunit.</text>
</comment>
<keyword evidence="6 11" id="KW-0547">Nucleotide-binding</keyword>
<dbReference type="Proteomes" id="UP000305451">
    <property type="component" value="Unassembled WGS sequence"/>
</dbReference>
<dbReference type="Pfam" id="PF01202">
    <property type="entry name" value="SKI"/>
    <property type="match status" value="1"/>
</dbReference>
<keyword evidence="13" id="KW-1185">Reference proteome</keyword>
<comment type="caution">
    <text evidence="12">The sequence shown here is derived from an EMBL/GenBank/DDBJ whole genome shotgun (WGS) entry which is preliminary data.</text>
</comment>
<dbReference type="EMBL" id="SRXV01000003">
    <property type="protein sequence ID" value="TGY92038.1"/>
    <property type="molecule type" value="Genomic_DNA"/>
</dbReference>
<dbReference type="HAMAP" id="MF_00109">
    <property type="entry name" value="Shikimate_kinase"/>
    <property type="match status" value="1"/>
</dbReference>
<name>A0A4S2H8X6_9PROT</name>
<dbReference type="GO" id="GO:0004765">
    <property type="term" value="F:shikimate kinase activity"/>
    <property type="evidence" value="ECO:0007669"/>
    <property type="project" value="UniProtKB-UniRule"/>
</dbReference>
<feature type="binding site" evidence="11">
    <location>
        <position position="28"/>
    </location>
    <ligand>
        <name>Mg(2+)</name>
        <dbReference type="ChEBI" id="CHEBI:18420"/>
    </ligand>
</feature>
<protein>
    <recommendedName>
        <fullName evidence="3 11">Shikimate kinase</fullName>
        <shortName evidence="11">SK</shortName>
        <ecNumber evidence="3 11">2.7.1.71</ecNumber>
    </recommendedName>
</protein>
<comment type="subcellular location">
    <subcellularLocation>
        <location evidence="11">Cytoplasm</location>
    </subcellularLocation>
</comment>
<evidence type="ECO:0000256" key="9">
    <source>
        <dbReference type="ARBA" id="ARBA00023141"/>
    </source>
</evidence>